<dbReference type="AlphaFoldDB" id="A0A826H150"/>
<keyword evidence="2" id="KW-1185">Reference proteome</keyword>
<dbReference type="EMBL" id="ABJZ02000006">
    <property type="protein sequence ID" value="EEH00272.1"/>
    <property type="molecule type" value="Genomic_DNA"/>
</dbReference>
<protein>
    <submittedName>
        <fullName evidence="1">Uncharacterized protein</fullName>
    </submittedName>
</protein>
<proteinExistence type="predicted"/>
<organism evidence="1 2">
    <name type="scientific">Borreliella finlandensis</name>
    <dbReference type="NCBI Taxonomy" id="498741"/>
    <lineage>
        <taxon>Bacteria</taxon>
        <taxon>Pseudomonadati</taxon>
        <taxon>Spirochaetota</taxon>
        <taxon>Spirochaetia</taxon>
        <taxon>Spirochaetales</taxon>
        <taxon>Borreliaceae</taxon>
        <taxon>Borreliella</taxon>
    </lineage>
</organism>
<comment type="caution">
    <text evidence="1">The sequence shown here is derived from an EMBL/GenBank/DDBJ whole genome shotgun (WGS) entry which is preliminary data.</text>
</comment>
<geneLocation type="plasmid" evidence="1">
    <name>lp32-6</name>
</geneLocation>
<name>A0A826H150_9SPIR</name>
<evidence type="ECO:0000313" key="2">
    <source>
        <dbReference type="Proteomes" id="UP000006166"/>
    </source>
</evidence>
<evidence type="ECO:0000313" key="1">
    <source>
        <dbReference type="EMBL" id="EEH00272.1"/>
    </source>
</evidence>
<sequence>MHKLRRSKMGKAKKFKNKVQHKLIVLISTLDYLNNKN</sequence>
<accession>A0A826H150</accession>
<keyword evidence="1" id="KW-0614">Plasmid</keyword>
<gene>
    <name evidence="1" type="ORF">BSV1_M61</name>
</gene>
<reference evidence="1 2" key="1">
    <citation type="journal article" date="2011" name="J. Bacteriol.">
        <title>Whole genome sequence of an unusual Borrelia burgdorferi sensu lato isolate.</title>
        <authorList>
            <person name="Casjens S.R."/>
            <person name="Fraser-Liggett C.M."/>
            <person name="Mongodin E.F."/>
            <person name="Qiu W.G."/>
            <person name="Dunn J.J."/>
            <person name="Luft B.J."/>
            <person name="Schutzer S.E."/>
        </authorList>
    </citation>
    <scope>NUCLEOTIDE SEQUENCE [LARGE SCALE GENOMIC DNA]</scope>
    <source>
        <strain evidence="1 2">SV1</strain>
    </source>
</reference>
<dbReference type="Proteomes" id="UP000006166">
    <property type="component" value="Unassembled WGS sequence"/>
</dbReference>